<evidence type="ECO:0000313" key="10">
    <source>
        <dbReference type="Proteomes" id="UP000182658"/>
    </source>
</evidence>
<dbReference type="PANTHER" id="PTHR10430:SF39">
    <property type="entry name" value="PEROXISOMAL MEMBRANE ASSOCIATED PROTEIN 20"/>
    <property type="match status" value="1"/>
</dbReference>
<accession>A0A1J7JBD6</accession>
<comment type="similarity">
    <text evidence="1 7">Belongs to the peroxiredoxin family. Prx5 subfamily.</text>
</comment>
<dbReference type="InterPro" id="IPR013766">
    <property type="entry name" value="Thioredoxin_domain"/>
</dbReference>
<dbReference type="GO" id="GO:0045454">
    <property type="term" value="P:cell redox homeostasis"/>
    <property type="evidence" value="ECO:0007669"/>
    <property type="project" value="TreeGrafter"/>
</dbReference>
<feature type="active site" description="Cysteine sulfenic acid (-SOH) intermediate" evidence="6">
    <location>
        <position position="80"/>
    </location>
</feature>
<gene>
    <name evidence="9" type="ORF">CONLIGDRAFT_683506</name>
</gene>
<dbReference type="GO" id="GO:0042744">
    <property type="term" value="P:hydrogen peroxide catabolic process"/>
    <property type="evidence" value="ECO:0007669"/>
    <property type="project" value="TreeGrafter"/>
</dbReference>
<evidence type="ECO:0000256" key="6">
    <source>
        <dbReference type="PIRSR" id="PIRSR637944-1"/>
    </source>
</evidence>
<dbReference type="GO" id="GO:0008379">
    <property type="term" value="F:thioredoxin peroxidase activity"/>
    <property type="evidence" value="ECO:0007669"/>
    <property type="project" value="InterPro"/>
</dbReference>
<dbReference type="GO" id="GO:0034599">
    <property type="term" value="P:cellular response to oxidative stress"/>
    <property type="evidence" value="ECO:0007669"/>
    <property type="project" value="InterPro"/>
</dbReference>
<dbReference type="OrthoDB" id="1882547at2759"/>
<dbReference type="GO" id="GO:0005739">
    <property type="term" value="C:mitochondrion"/>
    <property type="evidence" value="ECO:0007669"/>
    <property type="project" value="TreeGrafter"/>
</dbReference>
<feature type="domain" description="Thioredoxin" evidence="8">
    <location>
        <begin position="34"/>
        <end position="199"/>
    </location>
</feature>
<dbReference type="Gene3D" id="3.40.30.10">
    <property type="entry name" value="Glutaredoxin"/>
    <property type="match status" value="1"/>
</dbReference>
<evidence type="ECO:0000256" key="2">
    <source>
        <dbReference type="ARBA" id="ARBA00022559"/>
    </source>
</evidence>
<dbReference type="STRING" id="1408157.A0A1J7JBD6"/>
<keyword evidence="10" id="KW-1185">Reference proteome</keyword>
<dbReference type="GO" id="GO:0005829">
    <property type="term" value="C:cytosol"/>
    <property type="evidence" value="ECO:0007669"/>
    <property type="project" value="TreeGrafter"/>
</dbReference>
<keyword evidence="3 7" id="KW-0049">Antioxidant</keyword>
<evidence type="ECO:0000256" key="3">
    <source>
        <dbReference type="ARBA" id="ARBA00022862"/>
    </source>
</evidence>
<dbReference type="InterPro" id="IPR037944">
    <property type="entry name" value="PRX5-like"/>
</dbReference>
<evidence type="ECO:0000256" key="5">
    <source>
        <dbReference type="ARBA" id="ARBA00023284"/>
    </source>
</evidence>
<organism evidence="9 10">
    <name type="scientific">Coniochaeta ligniaria NRRL 30616</name>
    <dbReference type="NCBI Taxonomy" id="1408157"/>
    <lineage>
        <taxon>Eukaryota</taxon>
        <taxon>Fungi</taxon>
        <taxon>Dikarya</taxon>
        <taxon>Ascomycota</taxon>
        <taxon>Pezizomycotina</taxon>
        <taxon>Sordariomycetes</taxon>
        <taxon>Sordariomycetidae</taxon>
        <taxon>Coniochaetales</taxon>
        <taxon>Coniochaetaceae</taxon>
        <taxon>Coniochaeta</taxon>
    </lineage>
</organism>
<dbReference type="PROSITE" id="PS51352">
    <property type="entry name" value="THIOREDOXIN_2"/>
    <property type="match status" value="1"/>
</dbReference>
<dbReference type="AlphaFoldDB" id="A0A1J7JBD6"/>
<dbReference type="InterPro" id="IPR013740">
    <property type="entry name" value="Redoxin"/>
</dbReference>
<evidence type="ECO:0000259" key="8">
    <source>
        <dbReference type="PROSITE" id="PS51352"/>
    </source>
</evidence>
<dbReference type="CDD" id="cd03013">
    <property type="entry name" value="PRX5_like"/>
    <property type="match status" value="1"/>
</dbReference>
<dbReference type="PANTHER" id="PTHR10430">
    <property type="entry name" value="PEROXIREDOXIN"/>
    <property type="match status" value="1"/>
</dbReference>
<keyword evidence="4 7" id="KW-0560">Oxidoreductase</keyword>
<evidence type="ECO:0000313" key="9">
    <source>
        <dbReference type="EMBL" id="OIW26532.1"/>
    </source>
</evidence>
<dbReference type="InterPro" id="IPR036249">
    <property type="entry name" value="Thioredoxin-like_sf"/>
</dbReference>
<reference evidence="9 10" key="1">
    <citation type="submission" date="2016-10" db="EMBL/GenBank/DDBJ databases">
        <title>Draft genome sequence of Coniochaeta ligniaria NRRL30616, a lignocellulolytic fungus for bioabatement of inhibitors in plant biomass hydrolysates.</title>
        <authorList>
            <consortium name="DOE Joint Genome Institute"/>
            <person name="Jimenez D.J."/>
            <person name="Hector R.E."/>
            <person name="Riley R."/>
            <person name="Sun H."/>
            <person name="Grigoriev I.V."/>
            <person name="Van Elsas J.D."/>
            <person name="Nichols N.N."/>
        </authorList>
    </citation>
    <scope>NUCLEOTIDE SEQUENCE [LARGE SCALE GENOMIC DNA]</scope>
    <source>
        <strain evidence="9 10">NRRL 30616</strain>
    </source>
</reference>
<evidence type="ECO:0000256" key="4">
    <source>
        <dbReference type="ARBA" id="ARBA00023002"/>
    </source>
</evidence>
<dbReference type="SUPFAM" id="SSF52833">
    <property type="entry name" value="Thioredoxin-like"/>
    <property type="match status" value="1"/>
</dbReference>
<proteinExistence type="inferred from homology"/>
<keyword evidence="5 7" id="KW-0676">Redox-active center</keyword>
<dbReference type="EMBL" id="KV875100">
    <property type="protein sequence ID" value="OIW26532.1"/>
    <property type="molecule type" value="Genomic_DNA"/>
</dbReference>
<keyword evidence="2 7" id="KW-0575">Peroxidase</keyword>
<sequence>MSFRHSLRALPRAAPRASITTARRTFLTTRPALINVGDVIPTAELMENTPGTKVDLAEEIKNNGGHALIIGVPAAFSGSCSSTHVPSYINHPKTKDFPVVAVVSVNDVFVMKAWGDNLDPAQETGIRFLADPAGTFTKAMDMSFGDAAAIFGGERSKRYAVVVKDGKVASVSVEPDNTGTTVSMADEVLGSGTVAGAEEVV</sequence>
<name>A0A1J7JBD6_9PEZI</name>
<dbReference type="GO" id="GO:0005777">
    <property type="term" value="C:peroxisome"/>
    <property type="evidence" value="ECO:0007669"/>
    <property type="project" value="TreeGrafter"/>
</dbReference>
<comment type="function">
    <text evidence="7">Thiol-specific peroxidase that catalyzes the reduction of hydrogen peroxide and organic hydroperoxides to water and alcohols, respectively. Plays a role in cell protection against oxidative stress by detoxifying peroxides.</text>
</comment>
<evidence type="ECO:0000256" key="7">
    <source>
        <dbReference type="RuleBase" id="RU366011"/>
    </source>
</evidence>
<dbReference type="FunFam" id="3.40.30.10:FF:000159">
    <property type="entry name" value="Peroxiredoxin"/>
    <property type="match status" value="1"/>
</dbReference>
<dbReference type="Pfam" id="PF08534">
    <property type="entry name" value="Redoxin"/>
    <property type="match status" value="1"/>
</dbReference>
<protein>
    <submittedName>
        <fullName evidence="9">AhpC/TSA family protein</fullName>
    </submittedName>
</protein>
<dbReference type="InParanoid" id="A0A1J7JBD6"/>
<evidence type="ECO:0000256" key="1">
    <source>
        <dbReference type="ARBA" id="ARBA00010505"/>
    </source>
</evidence>
<dbReference type="Proteomes" id="UP000182658">
    <property type="component" value="Unassembled WGS sequence"/>
</dbReference>